<evidence type="ECO:0000313" key="1">
    <source>
        <dbReference type="EMBL" id="KAK7732605.1"/>
    </source>
</evidence>
<accession>A0ABR1PCC6</accession>
<evidence type="ECO:0000313" key="2">
    <source>
        <dbReference type="Proteomes" id="UP001430848"/>
    </source>
</evidence>
<evidence type="ECO:0008006" key="3">
    <source>
        <dbReference type="Google" id="ProtNLM"/>
    </source>
</evidence>
<keyword evidence="2" id="KW-1185">Reference proteome</keyword>
<organism evidence="1 2">
    <name type="scientific">Diaporthe eres</name>
    <name type="common">Phomopsis oblonga</name>
    <dbReference type="NCBI Taxonomy" id="83184"/>
    <lineage>
        <taxon>Eukaryota</taxon>
        <taxon>Fungi</taxon>
        <taxon>Dikarya</taxon>
        <taxon>Ascomycota</taxon>
        <taxon>Pezizomycotina</taxon>
        <taxon>Sordariomycetes</taxon>
        <taxon>Sordariomycetidae</taxon>
        <taxon>Diaporthales</taxon>
        <taxon>Diaporthaceae</taxon>
        <taxon>Diaporthe</taxon>
        <taxon>Diaporthe eres species complex</taxon>
    </lineage>
</organism>
<protein>
    <recommendedName>
        <fullName evidence="3">F-box domain-containing protein</fullName>
    </recommendedName>
</protein>
<sequence length="413" mass="47527">MAHETSAFEVMPLELLVNVLSNISTLEDVLATIKASPAALSAFMTGPERIYAAVLETCLAPEIFRELLAIVNAPDHNDCPAVAPEQPDEELEEGPDPVVDEWDAWGYNAYDFFKRHARGAVYPIPDPKMNSTKFNAQIRFMVRLYFCLSKFVNFYPTFARNNAARPQPVFPPTNGMDHRVQEGQEWPPLTETERLRLQRGLLRYEMLCRLIGIPSVVASCNSDIYHAVISRRSCSSRIWMQNRFSGILPIDEVEEIVCASIYVRTLYHILHWSSVEEFQNHVLSLSQGRGDSALDKGGSDIRKTAEYWLSHTKDQIFDFDSLGTYQRRDVMRISTMCVWLNKEENQHFNQQWYERDIPDKVLETLFTEQEWEELVIKKYTPKDHRGDYQAMSQFVAGARAVVDFSSNQLPRLD</sequence>
<name>A0ABR1PCC6_DIAER</name>
<dbReference type="Proteomes" id="UP001430848">
    <property type="component" value="Unassembled WGS sequence"/>
</dbReference>
<gene>
    <name evidence="1" type="ORF">SLS63_004860</name>
</gene>
<reference evidence="1 2" key="1">
    <citation type="submission" date="2024-02" db="EMBL/GenBank/DDBJ databases">
        <title>De novo assembly and annotation of 12 fungi associated with fruit tree decline syndrome in Ontario, Canada.</title>
        <authorList>
            <person name="Sulman M."/>
            <person name="Ellouze W."/>
            <person name="Ilyukhin E."/>
        </authorList>
    </citation>
    <scope>NUCLEOTIDE SEQUENCE [LARGE SCALE GENOMIC DNA]</scope>
    <source>
        <strain evidence="1 2">M169</strain>
    </source>
</reference>
<proteinExistence type="predicted"/>
<dbReference type="EMBL" id="JAKNSF020000019">
    <property type="protein sequence ID" value="KAK7732605.1"/>
    <property type="molecule type" value="Genomic_DNA"/>
</dbReference>
<comment type="caution">
    <text evidence="1">The sequence shown here is derived from an EMBL/GenBank/DDBJ whole genome shotgun (WGS) entry which is preliminary data.</text>
</comment>